<feature type="compositionally biased region" description="Polar residues" evidence="1">
    <location>
        <begin position="39"/>
        <end position="51"/>
    </location>
</feature>
<evidence type="ECO:0000313" key="5">
    <source>
        <dbReference type="EMBL" id="PVY79057.1"/>
    </source>
</evidence>
<protein>
    <submittedName>
        <fullName evidence="4">DUF4124 domain-containing protein</fullName>
    </submittedName>
</protein>
<sequence>MRKETILALTLCLFPTLAAAEVYQWTDENGRTHFGDRPPQSQSSKSVSINTAEPVGTDRDRQEKLNQFLEERREAREAEREERRQAEAEAAKQAKRCKKLSGYIKHQKSVSRFYRITENGEREYLSEEKAQALRERNRARYEKECG</sequence>
<organism evidence="4 6">
    <name type="scientific">Tamilnaduibacter salinus</name>
    <dbReference type="NCBI Taxonomy" id="1484056"/>
    <lineage>
        <taxon>Bacteria</taxon>
        <taxon>Pseudomonadati</taxon>
        <taxon>Pseudomonadota</taxon>
        <taxon>Gammaproteobacteria</taxon>
        <taxon>Pseudomonadales</taxon>
        <taxon>Marinobacteraceae</taxon>
        <taxon>Tamilnaduibacter</taxon>
    </lineage>
</organism>
<dbReference type="RefSeq" id="WP_095612227.1">
    <property type="nucleotide sequence ID" value="NZ_NMPM01000112.1"/>
</dbReference>
<evidence type="ECO:0000313" key="7">
    <source>
        <dbReference type="Proteomes" id="UP000245887"/>
    </source>
</evidence>
<dbReference type="Pfam" id="PF13511">
    <property type="entry name" value="DUF4124"/>
    <property type="match status" value="1"/>
</dbReference>
<dbReference type="AlphaFoldDB" id="A0A2A2HZF1"/>
<name>A0A2A2HZF1_9GAMM</name>
<dbReference type="EMBL" id="NMPM01000112">
    <property type="protein sequence ID" value="PAV24692.1"/>
    <property type="molecule type" value="Genomic_DNA"/>
</dbReference>
<gene>
    <name evidence="5" type="ORF">C8D92_101263</name>
    <name evidence="4" type="ORF">CF392_14860</name>
</gene>
<dbReference type="InterPro" id="IPR025392">
    <property type="entry name" value="DUF4124"/>
</dbReference>
<evidence type="ECO:0000313" key="6">
    <source>
        <dbReference type="Proteomes" id="UP000218332"/>
    </source>
</evidence>
<comment type="caution">
    <text evidence="4">The sequence shown here is derived from an EMBL/GenBank/DDBJ whole genome shotgun (WGS) entry which is preliminary data.</text>
</comment>
<feature type="compositionally biased region" description="Basic and acidic residues" evidence="1">
    <location>
        <begin position="56"/>
        <end position="92"/>
    </location>
</feature>
<dbReference type="EMBL" id="QEKQ01000001">
    <property type="protein sequence ID" value="PVY79057.1"/>
    <property type="molecule type" value="Genomic_DNA"/>
</dbReference>
<dbReference type="Proteomes" id="UP000218332">
    <property type="component" value="Unassembled WGS sequence"/>
</dbReference>
<reference evidence="5 7" key="2">
    <citation type="submission" date="2018-04" db="EMBL/GenBank/DDBJ databases">
        <title>Genomic Encyclopedia of Type Strains, Phase IV (KMG-IV): sequencing the most valuable type-strain genomes for metagenomic binning, comparative biology and taxonomic classification.</title>
        <authorList>
            <person name="Goeker M."/>
        </authorList>
    </citation>
    <scope>NUCLEOTIDE SEQUENCE [LARGE SCALE GENOMIC DNA]</scope>
    <source>
        <strain evidence="5 7">DSM 28688</strain>
    </source>
</reference>
<evidence type="ECO:0000259" key="3">
    <source>
        <dbReference type="Pfam" id="PF13511"/>
    </source>
</evidence>
<feature type="signal peptide" evidence="2">
    <location>
        <begin position="1"/>
        <end position="20"/>
    </location>
</feature>
<evidence type="ECO:0000256" key="2">
    <source>
        <dbReference type="SAM" id="SignalP"/>
    </source>
</evidence>
<feature type="domain" description="DUF4124" evidence="3">
    <location>
        <begin position="9"/>
        <end position="57"/>
    </location>
</feature>
<dbReference type="OrthoDB" id="7068596at2"/>
<dbReference type="Proteomes" id="UP000245887">
    <property type="component" value="Unassembled WGS sequence"/>
</dbReference>
<reference evidence="4 6" key="1">
    <citation type="submission" date="2017-07" db="EMBL/GenBank/DDBJ databases">
        <title>Tamlnaduibacter salinus (Mi-7) genome sequencing.</title>
        <authorList>
            <person name="Verma A."/>
            <person name="Krishnamurthi S."/>
        </authorList>
    </citation>
    <scope>NUCLEOTIDE SEQUENCE [LARGE SCALE GENOMIC DNA]</scope>
    <source>
        <strain evidence="4 6">Mi-7</strain>
    </source>
</reference>
<feature type="region of interest" description="Disordered" evidence="1">
    <location>
        <begin position="30"/>
        <end position="94"/>
    </location>
</feature>
<evidence type="ECO:0000256" key="1">
    <source>
        <dbReference type="SAM" id="MobiDB-lite"/>
    </source>
</evidence>
<feature type="chain" id="PRO_5033755730" evidence="2">
    <location>
        <begin position="21"/>
        <end position="146"/>
    </location>
</feature>
<keyword evidence="2" id="KW-0732">Signal</keyword>
<proteinExistence type="predicted"/>
<accession>A0A2A2HZF1</accession>
<keyword evidence="6" id="KW-1185">Reference proteome</keyword>
<evidence type="ECO:0000313" key="4">
    <source>
        <dbReference type="EMBL" id="PAV24692.1"/>
    </source>
</evidence>